<evidence type="ECO:0000313" key="1">
    <source>
        <dbReference type="EMBL" id="MBB5148662.1"/>
    </source>
</evidence>
<dbReference type="RefSeq" id="WP_168412169.1">
    <property type="nucleotide sequence ID" value="NZ_JAAXPW010000008.1"/>
</dbReference>
<dbReference type="AlphaFoldDB" id="A0A840PVA8"/>
<dbReference type="Proteomes" id="UP000557217">
    <property type="component" value="Unassembled WGS sequence"/>
</dbReference>
<keyword evidence="2" id="KW-1185">Reference proteome</keyword>
<accession>A0A840PVA8</accession>
<dbReference type="EMBL" id="JACHGZ010000008">
    <property type="protein sequence ID" value="MBB5148662.1"/>
    <property type="molecule type" value="Genomic_DNA"/>
</dbReference>
<evidence type="ECO:0000313" key="2">
    <source>
        <dbReference type="Proteomes" id="UP000557217"/>
    </source>
</evidence>
<reference evidence="1 2" key="1">
    <citation type="submission" date="2020-08" db="EMBL/GenBank/DDBJ databases">
        <title>Genomic Encyclopedia of Type Strains, Phase IV (KMG-IV): sequencing the most valuable type-strain genomes for metagenomic binning, comparative biology and taxonomic classification.</title>
        <authorList>
            <person name="Goeker M."/>
        </authorList>
    </citation>
    <scope>NUCLEOTIDE SEQUENCE [LARGE SCALE GENOMIC DNA]</scope>
    <source>
        <strain evidence="1 2">DSM 10633</strain>
    </source>
</reference>
<comment type="caution">
    <text evidence="1">The sequence shown here is derived from an EMBL/GenBank/DDBJ whole genome shotgun (WGS) entry which is preliminary data.</text>
</comment>
<proteinExistence type="predicted"/>
<protein>
    <submittedName>
        <fullName evidence="1">Uncharacterized protein</fullName>
    </submittedName>
</protein>
<organism evidence="1 2">
    <name type="scientific">Ureibacillus thermosphaericus</name>
    <dbReference type="NCBI Taxonomy" id="51173"/>
    <lineage>
        <taxon>Bacteria</taxon>
        <taxon>Bacillati</taxon>
        <taxon>Bacillota</taxon>
        <taxon>Bacilli</taxon>
        <taxon>Bacillales</taxon>
        <taxon>Caryophanaceae</taxon>
        <taxon>Ureibacillus</taxon>
    </lineage>
</organism>
<name>A0A840PVA8_URETH</name>
<gene>
    <name evidence="1" type="ORF">HNR36_001048</name>
</gene>
<sequence>MNLAKVGEVVAIYPERHSARVRFSQLDDKVSAELPILAHVEIPKINDPVLCLYTSKSEGFILGTFYNELRPPLISE</sequence>